<protein>
    <recommendedName>
        <fullName evidence="3">Head decoration protein</fullName>
    </recommendedName>
</protein>
<keyword evidence="2" id="KW-1185">Reference proteome</keyword>
<name>W0DXU2_MARPU</name>
<dbReference type="KEGG" id="mpur:MARPU_05750"/>
<dbReference type="AlphaFoldDB" id="W0DXU2"/>
<dbReference type="STRING" id="765910.MARPU_05750"/>
<dbReference type="Proteomes" id="UP000005275">
    <property type="component" value="Chromosome"/>
</dbReference>
<dbReference type="Pfam" id="PF02924">
    <property type="entry name" value="HDPD"/>
    <property type="match status" value="1"/>
</dbReference>
<evidence type="ECO:0008006" key="3">
    <source>
        <dbReference type="Google" id="ProtNLM"/>
    </source>
</evidence>
<accession>W0DXU2</accession>
<dbReference type="Gene3D" id="2.40.300.10">
    <property type="entry name" value="Head decoration protein D"/>
    <property type="match status" value="1"/>
</dbReference>
<reference evidence="1 2" key="1">
    <citation type="submission" date="2013-12" db="EMBL/GenBank/DDBJ databases">
        <authorList>
            <consortium name="DOE Joint Genome Institute"/>
            <person name="Bryant D.A."/>
            <person name="Huntemann M."/>
            <person name="Han J."/>
            <person name="Chen A."/>
            <person name="Kyrpides N."/>
            <person name="Mavromatis K."/>
            <person name="Markowitz V."/>
            <person name="Palaniappan K."/>
            <person name="Ivanova N."/>
            <person name="Schaumberg A."/>
            <person name="Pati A."/>
            <person name="Liolios K."/>
            <person name="Nordberg H.P."/>
            <person name="Cantor M.N."/>
            <person name="Hua S.X."/>
            <person name="Woyke T."/>
        </authorList>
    </citation>
    <scope>NUCLEOTIDE SEQUENCE [LARGE SCALE GENOMIC DNA]</scope>
    <source>
        <strain evidence="1 2">984</strain>
    </source>
</reference>
<evidence type="ECO:0000313" key="2">
    <source>
        <dbReference type="Proteomes" id="UP000005275"/>
    </source>
</evidence>
<proteinExistence type="predicted"/>
<evidence type="ECO:0000313" key="1">
    <source>
        <dbReference type="EMBL" id="AHF03435.1"/>
    </source>
</evidence>
<dbReference type="InterPro" id="IPR004195">
    <property type="entry name" value="Head_decoration_D"/>
</dbReference>
<dbReference type="EMBL" id="CP007031">
    <property type="protein sequence ID" value="AHF03435.1"/>
    <property type="molecule type" value="Genomic_DNA"/>
</dbReference>
<dbReference type="HOGENOM" id="CLU_159984_1_0_6"/>
<sequence length="112" mass="11381">MLYEMPAGYSRETVTIPAGTGVVEANTVLGRVTASGKFIPYDDAATDGSEAAAAVSLYPVDATDADVDVTAIVRSAVLVRDALNWHADVDATAMAAAVTALAAANGPILVRS</sequence>
<gene>
    <name evidence="1" type="ORF">MARPU_05750</name>
</gene>
<organism evidence="1 2">
    <name type="scientific">Marichromatium purpuratum 984</name>
    <dbReference type="NCBI Taxonomy" id="765910"/>
    <lineage>
        <taxon>Bacteria</taxon>
        <taxon>Pseudomonadati</taxon>
        <taxon>Pseudomonadota</taxon>
        <taxon>Gammaproteobacteria</taxon>
        <taxon>Chromatiales</taxon>
        <taxon>Chromatiaceae</taxon>
        <taxon>Marichromatium</taxon>
    </lineage>
</organism>